<evidence type="ECO:0000313" key="6">
    <source>
        <dbReference type="Proteomes" id="UP000017174"/>
    </source>
</evidence>
<accession>U7V9A8</accession>
<dbReference type="InterPro" id="IPR036265">
    <property type="entry name" value="HIT-like_sf"/>
</dbReference>
<dbReference type="InterPro" id="IPR001310">
    <property type="entry name" value="Histidine_triad_HIT"/>
</dbReference>
<dbReference type="SUPFAM" id="SSF54197">
    <property type="entry name" value="HIT-like"/>
    <property type="match status" value="1"/>
</dbReference>
<dbReference type="PROSITE" id="PS51084">
    <property type="entry name" value="HIT_2"/>
    <property type="match status" value="1"/>
</dbReference>
<name>U7V9A8_9MICC</name>
<reference evidence="5 6" key="1">
    <citation type="submission" date="2013-08" db="EMBL/GenBank/DDBJ databases">
        <authorList>
            <person name="Weinstock G."/>
            <person name="Sodergren E."/>
            <person name="Wylie T."/>
            <person name="Fulton L."/>
            <person name="Fulton R."/>
            <person name="Fronick C."/>
            <person name="O'Laughlin M."/>
            <person name="Godfrey J."/>
            <person name="Miner T."/>
            <person name="Herter B."/>
            <person name="Appelbaum E."/>
            <person name="Cordes M."/>
            <person name="Lek S."/>
            <person name="Wollam A."/>
            <person name="Pepin K.H."/>
            <person name="Palsikar V.B."/>
            <person name="Mitreva M."/>
            <person name="Wilson R.K."/>
        </authorList>
    </citation>
    <scope>NUCLEOTIDE SEQUENCE [LARGE SCALE GENOMIC DNA]</scope>
    <source>
        <strain evidence="5 6">F0184</strain>
    </source>
</reference>
<dbReference type="EMBL" id="AXZG01000010">
    <property type="protein sequence ID" value="ERT67383.1"/>
    <property type="molecule type" value="Genomic_DNA"/>
</dbReference>
<comment type="caution">
    <text evidence="5">The sequence shown here is derived from an EMBL/GenBank/DDBJ whole genome shotgun (WGS) entry which is preliminary data.</text>
</comment>
<dbReference type="Gene3D" id="3.30.428.10">
    <property type="entry name" value="HIT-like"/>
    <property type="match status" value="1"/>
</dbReference>
<evidence type="ECO:0000259" key="4">
    <source>
        <dbReference type="PROSITE" id="PS51084"/>
    </source>
</evidence>
<evidence type="ECO:0000256" key="2">
    <source>
        <dbReference type="PIRSR" id="PIRSR601310-3"/>
    </source>
</evidence>
<dbReference type="InterPro" id="IPR011146">
    <property type="entry name" value="HIT-like"/>
</dbReference>
<protein>
    <submittedName>
        <fullName evidence="5">HIT family protein</fullName>
    </submittedName>
</protein>
<feature type="active site" description="Tele-AMP-histidine intermediate" evidence="1">
    <location>
        <position position="103"/>
    </location>
</feature>
<dbReference type="Pfam" id="PF01230">
    <property type="entry name" value="HIT"/>
    <property type="match status" value="1"/>
</dbReference>
<evidence type="ECO:0000256" key="1">
    <source>
        <dbReference type="PIRSR" id="PIRSR601310-1"/>
    </source>
</evidence>
<organism evidence="5 6">
    <name type="scientific">Rothia aeria F0184</name>
    <dbReference type="NCBI Taxonomy" id="888019"/>
    <lineage>
        <taxon>Bacteria</taxon>
        <taxon>Bacillati</taxon>
        <taxon>Actinomycetota</taxon>
        <taxon>Actinomycetes</taxon>
        <taxon>Micrococcales</taxon>
        <taxon>Micrococcaceae</taxon>
        <taxon>Rothia</taxon>
    </lineage>
</organism>
<dbReference type="HOGENOM" id="CLU_056776_3_3_11"/>
<sequence>MMYEAHCSFCSIVQEDDPGVREVYRDSQTVAFFPKEPATLGHTLVIPTRHTATIWELELKVAHALTDTVHRLCAGVRDALHPEGLNIIQSNGKVATQTVPHLHIHVVPRWADDAMGDIWPVSPQISEDTKDRAASCIRLAMQ</sequence>
<dbReference type="Proteomes" id="UP000017174">
    <property type="component" value="Unassembled WGS sequence"/>
</dbReference>
<evidence type="ECO:0000313" key="5">
    <source>
        <dbReference type="EMBL" id="ERT67383.1"/>
    </source>
</evidence>
<feature type="short sequence motif" description="Histidine triad motif" evidence="2 3">
    <location>
        <begin position="101"/>
        <end position="105"/>
    </location>
</feature>
<proteinExistence type="predicted"/>
<feature type="domain" description="HIT" evidence="4">
    <location>
        <begin position="8"/>
        <end position="116"/>
    </location>
</feature>
<gene>
    <name evidence="5" type="ORF">HMPREF0742_00288</name>
</gene>
<dbReference type="AlphaFoldDB" id="U7V9A8"/>
<dbReference type="GO" id="GO:0003824">
    <property type="term" value="F:catalytic activity"/>
    <property type="evidence" value="ECO:0007669"/>
    <property type="project" value="InterPro"/>
</dbReference>
<evidence type="ECO:0000256" key="3">
    <source>
        <dbReference type="PROSITE-ProRule" id="PRU00464"/>
    </source>
</evidence>
<dbReference type="PANTHER" id="PTHR46648:SF1">
    <property type="entry name" value="ADENOSINE 5'-MONOPHOSPHORAMIDASE HNT1"/>
    <property type="match status" value="1"/>
</dbReference>
<dbReference type="PANTHER" id="PTHR46648">
    <property type="entry name" value="HIT FAMILY PROTEIN 1"/>
    <property type="match status" value="1"/>
</dbReference>
<dbReference type="GO" id="GO:0009117">
    <property type="term" value="P:nucleotide metabolic process"/>
    <property type="evidence" value="ECO:0007669"/>
    <property type="project" value="TreeGrafter"/>
</dbReference>